<feature type="repeat" description="PPR" evidence="2">
    <location>
        <begin position="191"/>
        <end position="221"/>
    </location>
</feature>
<feature type="repeat" description="PPR" evidence="2">
    <location>
        <begin position="88"/>
        <end position="122"/>
    </location>
</feature>
<dbReference type="InterPro" id="IPR002885">
    <property type="entry name" value="PPR_rpt"/>
</dbReference>
<dbReference type="SMR" id="A0A178VRW9"/>
<evidence type="ECO:0000313" key="5">
    <source>
        <dbReference type="EMBL" id="VYS55343.1"/>
    </source>
</evidence>
<evidence type="ECO:0000256" key="2">
    <source>
        <dbReference type="PROSITE-ProRule" id="PRU00708"/>
    </source>
</evidence>
<dbReference type="Gene3D" id="1.25.40.10">
    <property type="entry name" value="Tetratricopeptide repeat domain"/>
    <property type="match status" value="4"/>
</dbReference>
<dbReference type="FunFam" id="1.25.40.10:FF:001576">
    <property type="entry name" value="Pentatricopeptide repeat-containing protein At2g42920, chloroplastic"/>
    <property type="match status" value="1"/>
</dbReference>
<dbReference type="FunFam" id="1.25.40.10:FF:000231">
    <property type="entry name" value="Pentatricopeptide repeat-containing protein chloroplastic"/>
    <property type="match status" value="1"/>
</dbReference>
<dbReference type="InterPro" id="IPR046960">
    <property type="entry name" value="PPR_At4g14850-like_plant"/>
</dbReference>
<dbReference type="Pfam" id="PF20431">
    <property type="entry name" value="E_motif"/>
    <property type="match status" value="1"/>
</dbReference>
<evidence type="ECO:0000313" key="6">
    <source>
        <dbReference type="Proteomes" id="UP000078284"/>
    </source>
</evidence>
<sequence>MSPTILSFSGVTVPAMPSSGSLSGNTYLRLIDTQCSTMRELKQIHASLIKTGLISDTVTASRVLAFCCASPSDMNYAYLVFTRINHKNPFVWNTIIRGFSRSSFPEMAISIFIDMLCSSPSVKPQRLTYPSVFKAYGRLGQARDGRQLHGMVIKEGLEDDSFIRNTMLHMYVTCGCLIEAWRIFLGMIGFDVVAWNSMIMGFAKCGLIDQAQNLFDEMPQRNGVSWNSMISGFVRNGRFKDALDMFREMQEKDVKPDGFTMVSLLNACAYLGASEQGRWIHEYIVRNRFELNSIVVTALIDMYCKCGCIEEGLNVFECAPKKQLSCWNSMILGLANNGFEERAMDLFSELERSGLEPDSVSFIGVLTACAHSGEVHRADEFFRLMKEKYMIEPSIKHYTLMVNVLGGAGLLEEAEALIKNMPVEEDTVIWSSLLSACRKIGNVEMAKRAAKCLKKLDPDETCGYVLLSNAYASYGLFEEAVEQRLLMKERQMEKEVGCSSIEVDFEVHEFISCGGTHPKSAEIYSLLDILNWDVSTIKSGFAELFDATTRIGFTYLAEK</sequence>
<evidence type="ECO:0008006" key="9">
    <source>
        <dbReference type="Google" id="ProtNLM"/>
    </source>
</evidence>
<dbReference type="OrthoDB" id="1882346at2759"/>
<keyword evidence="1" id="KW-0677">Repeat</keyword>
<dbReference type="PROSITE" id="PS51375">
    <property type="entry name" value="PPR"/>
    <property type="match status" value="4"/>
</dbReference>
<dbReference type="EMBL" id="CACRSJ010000105">
    <property type="protein sequence ID" value="VYS55343.1"/>
    <property type="molecule type" value="Genomic_DNA"/>
</dbReference>
<evidence type="ECO:0000313" key="4">
    <source>
        <dbReference type="EMBL" id="OAP08544.1"/>
    </source>
</evidence>
<evidence type="ECO:0000313" key="3">
    <source>
        <dbReference type="EMBL" id="CAA0376491.1"/>
    </source>
</evidence>
<dbReference type="GO" id="GO:0003723">
    <property type="term" value="F:RNA binding"/>
    <property type="evidence" value="ECO:0007669"/>
    <property type="project" value="InterPro"/>
</dbReference>
<dbReference type="Pfam" id="PF13041">
    <property type="entry name" value="PPR_2"/>
    <property type="match status" value="1"/>
</dbReference>
<dbReference type="Pfam" id="PF12854">
    <property type="entry name" value="PPR_1"/>
    <property type="match status" value="1"/>
</dbReference>
<dbReference type="FunFam" id="1.25.40.10:FF:002137">
    <property type="entry name" value="Pentatricopeptide repeat-containing protein At2g42920, chloroplastic"/>
    <property type="match status" value="1"/>
</dbReference>
<protein>
    <recommendedName>
        <fullName evidence="9">Pentatricopeptide repeat-containing protein At2g42920, chloroplastic</fullName>
    </recommendedName>
</protein>
<dbReference type="PANTHER" id="PTHR47926">
    <property type="entry name" value="PENTATRICOPEPTIDE REPEAT-CONTAINING PROTEIN"/>
    <property type="match status" value="1"/>
</dbReference>
<accession>A0A178VRW9</accession>
<dbReference type="GO" id="GO:0009451">
    <property type="term" value="P:RNA modification"/>
    <property type="evidence" value="ECO:0007669"/>
    <property type="project" value="InterPro"/>
</dbReference>
<reference evidence="3 8" key="3">
    <citation type="submission" date="2019-12" db="EMBL/GenBank/DDBJ databases">
        <authorList>
            <person name="Jiao W.-B."/>
            <person name="Schneeberger K."/>
        </authorList>
    </citation>
    <scope>NUCLEOTIDE SEQUENCE [LARGE SCALE GENOMIC DNA]</scope>
    <source>
        <strain evidence="7">cv. An-1</strain>
        <strain evidence="8">cv. C24</strain>
    </source>
</reference>
<dbReference type="KEGG" id="ath:AT2G42920"/>
<feature type="repeat" description="PPR" evidence="2">
    <location>
        <begin position="222"/>
        <end position="256"/>
    </location>
</feature>
<evidence type="ECO:0000313" key="7">
    <source>
        <dbReference type="Proteomes" id="UP000426265"/>
    </source>
</evidence>
<dbReference type="NCBIfam" id="TIGR00756">
    <property type="entry name" value="PPR"/>
    <property type="match status" value="3"/>
</dbReference>
<name>A0A178VRW9_ARATH</name>
<dbReference type="RefSeq" id="NP_001325245.1">
    <property type="nucleotide sequence ID" value="NM_001337000.1"/>
</dbReference>
<dbReference type="ExpressionAtlas" id="A0A178VRW9">
    <property type="expression patterns" value="baseline and differential"/>
</dbReference>
<dbReference type="Proteomes" id="UP000434276">
    <property type="component" value="Unassembled WGS sequence"/>
</dbReference>
<dbReference type="PANTHER" id="PTHR47926:SF436">
    <property type="entry name" value="PENTATRICOPEPTIDE REPEAT-CONTAINING PROTEIN ELI1, CHLOROPLASTIC-LIKE ISOFORM X2"/>
    <property type="match status" value="1"/>
</dbReference>
<accession>A0A5S9X6H8</accession>
<dbReference type="Pfam" id="PF01535">
    <property type="entry name" value="PPR"/>
    <property type="match status" value="3"/>
</dbReference>
<dbReference type="FunFam" id="1.25.40.10:FF:000475">
    <property type="entry name" value="Pentatricopeptide repeat-containing protein At5g40410, mitochondrial"/>
    <property type="match status" value="1"/>
</dbReference>
<evidence type="ECO:0000256" key="1">
    <source>
        <dbReference type="ARBA" id="ARBA00022737"/>
    </source>
</evidence>
<dbReference type="InterPro" id="IPR011990">
    <property type="entry name" value="TPR-like_helical_dom_sf"/>
</dbReference>
<evidence type="ECO:0000313" key="8">
    <source>
        <dbReference type="Proteomes" id="UP000434276"/>
    </source>
</evidence>
<dbReference type="EMBL" id="LUHQ01000002">
    <property type="protein sequence ID" value="OAP08544.1"/>
    <property type="molecule type" value="Genomic_DNA"/>
</dbReference>
<gene>
    <name evidence="4" type="ordered locus">AXX17_At2g40370</name>
    <name evidence="5" type="ORF">AN1_LOCUS10798</name>
    <name evidence="3" type="ORF">C24_LOCUS10639</name>
</gene>
<dbReference type="AlphaFoldDB" id="A0A178VRW9"/>
<proteinExistence type="predicted"/>
<dbReference type="OMA" id="AYLVFTQ"/>
<feature type="repeat" description="PPR" evidence="2">
    <location>
        <begin position="323"/>
        <end position="357"/>
    </location>
</feature>
<dbReference type="Pfam" id="PF13812">
    <property type="entry name" value="PPR_3"/>
    <property type="match status" value="1"/>
</dbReference>
<dbReference type="Proteomes" id="UP000426265">
    <property type="component" value="Unassembled WGS sequence"/>
</dbReference>
<organism evidence="4 6">
    <name type="scientific">Arabidopsis thaliana</name>
    <name type="common">Mouse-ear cress</name>
    <dbReference type="NCBI Taxonomy" id="3702"/>
    <lineage>
        <taxon>Eukaryota</taxon>
        <taxon>Viridiplantae</taxon>
        <taxon>Streptophyta</taxon>
        <taxon>Embryophyta</taxon>
        <taxon>Tracheophyta</taxon>
        <taxon>Spermatophyta</taxon>
        <taxon>Magnoliopsida</taxon>
        <taxon>eudicotyledons</taxon>
        <taxon>Gunneridae</taxon>
        <taxon>Pentapetalae</taxon>
        <taxon>rosids</taxon>
        <taxon>malvids</taxon>
        <taxon>Brassicales</taxon>
        <taxon>Brassicaceae</taxon>
        <taxon>Camelineae</taxon>
        <taxon>Arabidopsis</taxon>
    </lineage>
</organism>
<dbReference type="Proteomes" id="UP000078284">
    <property type="component" value="Chromosome 2"/>
</dbReference>
<dbReference type="SUPFAM" id="SSF48452">
    <property type="entry name" value="TPR-like"/>
    <property type="match status" value="1"/>
</dbReference>
<reference evidence="6" key="1">
    <citation type="journal article" date="2016" name="Proc. Natl. Acad. Sci. U.S.A.">
        <title>Chromosome-level assembly of Arabidopsis thaliana Ler reveals the extent of translocation and inversion polymorphisms.</title>
        <authorList>
            <person name="Zapata L."/>
            <person name="Ding J."/>
            <person name="Willing E.M."/>
            <person name="Hartwig B."/>
            <person name="Bezdan D."/>
            <person name="Jiao W.B."/>
            <person name="Patel V."/>
            <person name="Velikkakam James G."/>
            <person name="Koornneef M."/>
            <person name="Ossowski S."/>
            <person name="Schneeberger K."/>
        </authorList>
    </citation>
    <scope>NUCLEOTIDE SEQUENCE [LARGE SCALE GENOMIC DNA]</scope>
    <source>
        <strain evidence="6">cv. Landsberg erecta</strain>
    </source>
</reference>
<reference evidence="4" key="2">
    <citation type="submission" date="2016-03" db="EMBL/GenBank/DDBJ databases">
        <title>Full-length assembly of Arabidopsis thaliana Ler reveals the complement of translocations and inversions.</title>
        <authorList>
            <person name="Zapata L."/>
            <person name="Schneeberger K."/>
            <person name="Ossowski S."/>
        </authorList>
    </citation>
    <scope>NUCLEOTIDE SEQUENCE [LARGE SCALE GENOMIC DNA]</scope>
    <source>
        <tissue evidence="4">Leaf</tissue>
    </source>
</reference>
<dbReference type="InterPro" id="IPR046848">
    <property type="entry name" value="E_motif"/>
</dbReference>
<dbReference type="EMBL" id="CACSHJ010000088">
    <property type="protein sequence ID" value="CAA0376491.1"/>
    <property type="molecule type" value="Genomic_DNA"/>
</dbReference>
<dbReference type="RefSeq" id="NP_181820.1">
    <property type="nucleotide sequence ID" value="NM_129853.6"/>
</dbReference>